<sequence length="291" mass="32486">MVKPLFSSDWSYAKPLLLLSTVRITASSPTWVEGDDVPTVMIPTDYAFSAYPPLQVADLSLDMIEPEVAADPLNSPHPIPWNWVMATYAEFGQSSYPEPRYYRSPALVSPDGEYAAYSRIQMYTDQSLYGSRVTSVMFLENLRTGDLQTITATSPLAGNPFNDNEEAYQPGAISILIPVSWSEGGDRLLARQFEGLFSTSEASDYGVVWDRIHNRTSTVSPTRIQYTNAVLLGWSTLYPQQVLFRAGTLGEDHWPLWAVNQDNETTLASEDRPIVYGQTQAPVWTGPQAQW</sequence>
<evidence type="ECO:0000313" key="1">
    <source>
        <dbReference type="EMBL" id="MCW6038118.1"/>
    </source>
</evidence>
<keyword evidence="2" id="KW-1185">Reference proteome</keyword>
<proteinExistence type="predicted"/>
<name>A0ABT3L9D9_9CYAN</name>
<accession>A0ABT3L9D9</accession>
<reference evidence="1 2" key="1">
    <citation type="submission" date="2021-08" db="EMBL/GenBank/DDBJ databases">
        <title>Draft genome sequence of Spirulina subsalsa with high tolerance to salinity and hype-accumulation of phycocyanin.</title>
        <authorList>
            <person name="Pei H."/>
            <person name="Jiang L."/>
        </authorList>
    </citation>
    <scope>NUCLEOTIDE SEQUENCE [LARGE SCALE GENOMIC DNA]</scope>
    <source>
        <strain evidence="1 2">FACHB-351</strain>
    </source>
</reference>
<dbReference type="EMBL" id="JAIHOM010000111">
    <property type="protein sequence ID" value="MCW6038118.1"/>
    <property type="molecule type" value="Genomic_DNA"/>
</dbReference>
<gene>
    <name evidence="1" type="ORF">K4A83_17840</name>
</gene>
<comment type="caution">
    <text evidence="1">The sequence shown here is derived from an EMBL/GenBank/DDBJ whole genome shotgun (WGS) entry which is preliminary data.</text>
</comment>
<organism evidence="1 2">
    <name type="scientific">Spirulina subsalsa FACHB-351</name>
    <dbReference type="NCBI Taxonomy" id="234711"/>
    <lineage>
        <taxon>Bacteria</taxon>
        <taxon>Bacillati</taxon>
        <taxon>Cyanobacteriota</taxon>
        <taxon>Cyanophyceae</taxon>
        <taxon>Spirulinales</taxon>
        <taxon>Spirulinaceae</taxon>
        <taxon>Spirulina</taxon>
    </lineage>
</organism>
<dbReference type="Proteomes" id="UP001526426">
    <property type="component" value="Unassembled WGS sequence"/>
</dbReference>
<protein>
    <submittedName>
        <fullName evidence="1">Uncharacterized protein</fullName>
    </submittedName>
</protein>
<evidence type="ECO:0000313" key="2">
    <source>
        <dbReference type="Proteomes" id="UP001526426"/>
    </source>
</evidence>